<proteinExistence type="predicted"/>
<dbReference type="InterPro" id="IPR036209">
    <property type="entry name" value="YwmB-like_sf"/>
</dbReference>
<keyword evidence="2" id="KW-1185">Reference proteome</keyword>
<dbReference type="Gene3D" id="3.30.360.40">
    <property type="entry name" value="YwmB-like"/>
    <property type="match status" value="1"/>
</dbReference>
<reference evidence="1 2" key="1">
    <citation type="submission" date="2023-07" db="EMBL/GenBank/DDBJ databases">
        <title>Genomic Encyclopedia of Type Strains, Phase IV (KMG-IV): sequencing the most valuable type-strain genomes for metagenomic binning, comparative biology and taxonomic classification.</title>
        <authorList>
            <person name="Goeker M."/>
        </authorList>
    </citation>
    <scope>NUCLEOTIDE SEQUENCE [LARGE SCALE GENOMIC DNA]</scope>
    <source>
        <strain evidence="1 2">DSM 12751</strain>
    </source>
</reference>
<dbReference type="EMBL" id="JAUSTY010000008">
    <property type="protein sequence ID" value="MDQ0166437.1"/>
    <property type="molecule type" value="Genomic_DNA"/>
</dbReference>
<dbReference type="InterPro" id="IPR014794">
    <property type="entry name" value="DUF1779"/>
</dbReference>
<gene>
    <name evidence="1" type="ORF">J2S11_002341</name>
</gene>
<dbReference type="RefSeq" id="WP_307394634.1">
    <property type="nucleotide sequence ID" value="NZ_BAAADK010000020.1"/>
</dbReference>
<organism evidence="1 2">
    <name type="scientific">Caldalkalibacillus horti</name>
    <dbReference type="NCBI Taxonomy" id="77523"/>
    <lineage>
        <taxon>Bacteria</taxon>
        <taxon>Bacillati</taxon>
        <taxon>Bacillota</taxon>
        <taxon>Bacilli</taxon>
        <taxon>Bacillales</taxon>
        <taxon>Bacillaceae</taxon>
        <taxon>Caldalkalibacillus</taxon>
    </lineage>
</organism>
<dbReference type="Gene3D" id="3.30.2030.10">
    <property type="entry name" value="YwmB-like"/>
    <property type="match status" value="1"/>
</dbReference>
<name>A0ABT9VZN0_9BACI</name>
<dbReference type="Pfam" id="PF08680">
    <property type="entry name" value="DUF1779"/>
    <property type="match status" value="1"/>
</dbReference>
<accession>A0ABT9VZN0</accession>
<dbReference type="SUPFAM" id="SSF143842">
    <property type="entry name" value="YwmB-like"/>
    <property type="match status" value="1"/>
</dbReference>
<sequence>MTLSGKRLKASWVKRGLSGLCLIFLAHTGLQVHSMTIDQAFPSIGEITQELYSVAEQEGLEQLKWSVVWRGQIPYEQQENALAWINSSPRPFGEKDTSEADLMKNNFASDHPILQESWTKEEQDTVLQLQLYSYPHKGHSITNFILVWSGDKSINMWDTYVPHIEELEERISEQFTPEYEVFTTIEGVADPMLLHLDQAQDTFTNWIMDAYNGNLSHVVSDTNFLSVTGYIPAWGNQILSVGQDITNVQLSARYNAIAEQTRVTLGYPLILTEH</sequence>
<dbReference type="Proteomes" id="UP001235840">
    <property type="component" value="Unassembled WGS sequence"/>
</dbReference>
<evidence type="ECO:0000313" key="1">
    <source>
        <dbReference type="EMBL" id="MDQ0166437.1"/>
    </source>
</evidence>
<protein>
    <submittedName>
        <fullName evidence="1">Uncharacterized protein</fullName>
    </submittedName>
</protein>
<comment type="caution">
    <text evidence="1">The sequence shown here is derived from an EMBL/GenBank/DDBJ whole genome shotgun (WGS) entry which is preliminary data.</text>
</comment>
<evidence type="ECO:0000313" key="2">
    <source>
        <dbReference type="Proteomes" id="UP001235840"/>
    </source>
</evidence>